<accession>A0A4U6V810</accession>
<name>A0A4U6V810_SETVI</name>
<keyword evidence="2" id="KW-1185">Reference proteome</keyword>
<evidence type="ECO:0000313" key="2">
    <source>
        <dbReference type="Proteomes" id="UP000298652"/>
    </source>
</evidence>
<reference evidence="1" key="1">
    <citation type="submission" date="2019-03" db="EMBL/GenBank/DDBJ databases">
        <title>WGS assembly of Setaria viridis.</title>
        <authorList>
            <person name="Huang P."/>
            <person name="Jenkins J."/>
            <person name="Grimwood J."/>
            <person name="Barry K."/>
            <person name="Healey A."/>
            <person name="Mamidi S."/>
            <person name="Sreedasyam A."/>
            <person name="Shu S."/>
            <person name="Feldman M."/>
            <person name="Wu J."/>
            <person name="Yu Y."/>
            <person name="Chen C."/>
            <person name="Johnson J."/>
            <person name="Rokhsar D."/>
            <person name="Baxter I."/>
            <person name="Schmutz J."/>
            <person name="Brutnell T."/>
            <person name="Kellogg E."/>
        </authorList>
    </citation>
    <scope>NUCLEOTIDE SEQUENCE [LARGE SCALE GENOMIC DNA]</scope>
</reference>
<dbReference type="EMBL" id="CM016554">
    <property type="protein sequence ID" value="TKW24602.1"/>
    <property type="molecule type" value="Genomic_DNA"/>
</dbReference>
<dbReference type="Proteomes" id="UP000298652">
    <property type="component" value="Chromosome 3"/>
</dbReference>
<evidence type="ECO:0000313" key="1">
    <source>
        <dbReference type="EMBL" id="TKW24602.1"/>
    </source>
</evidence>
<dbReference type="AlphaFoldDB" id="A0A4U6V810"/>
<proteinExistence type="predicted"/>
<protein>
    <submittedName>
        <fullName evidence="1">Uncharacterized protein</fullName>
    </submittedName>
</protein>
<gene>
    <name evidence="1" type="ORF">SEVIR_3G060200v2</name>
</gene>
<sequence>MVRLLNLCWTPPPKNNELASNSAFMWRLGARSIHPWPFLQCTFALSNRHAITQYNLTVTCSNGLNIEYCQNSEIFPLPQEEATELLLTSTACPRRTTYIPQFLLYLYI</sequence>
<organism evidence="1 2">
    <name type="scientific">Setaria viridis</name>
    <name type="common">Green bristlegrass</name>
    <name type="synonym">Setaria italica subsp. viridis</name>
    <dbReference type="NCBI Taxonomy" id="4556"/>
    <lineage>
        <taxon>Eukaryota</taxon>
        <taxon>Viridiplantae</taxon>
        <taxon>Streptophyta</taxon>
        <taxon>Embryophyta</taxon>
        <taxon>Tracheophyta</taxon>
        <taxon>Spermatophyta</taxon>
        <taxon>Magnoliopsida</taxon>
        <taxon>Liliopsida</taxon>
        <taxon>Poales</taxon>
        <taxon>Poaceae</taxon>
        <taxon>PACMAD clade</taxon>
        <taxon>Panicoideae</taxon>
        <taxon>Panicodae</taxon>
        <taxon>Paniceae</taxon>
        <taxon>Cenchrinae</taxon>
        <taxon>Setaria</taxon>
    </lineage>
</organism>
<dbReference type="Gramene" id="TKW24602">
    <property type="protein sequence ID" value="TKW24602"/>
    <property type="gene ID" value="SEVIR_3G060200v2"/>
</dbReference>